<dbReference type="AlphaFoldDB" id="A0A5C7APW4"/>
<gene>
    <name evidence="3" type="ORF">ES711_01605</name>
</gene>
<dbReference type="EMBL" id="VORX01000001">
    <property type="protein sequence ID" value="TXE10628.1"/>
    <property type="molecule type" value="Genomic_DNA"/>
</dbReference>
<comment type="caution">
    <text evidence="3">The sequence shown here is derived from an EMBL/GenBank/DDBJ whole genome shotgun (WGS) entry which is preliminary data.</text>
</comment>
<dbReference type="RefSeq" id="WP_146888993.1">
    <property type="nucleotide sequence ID" value="NZ_VORX01000001.1"/>
</dbReference>
<reference evidence="3 4" key="1">
    <citation type="submission" date="2019-08" db="EMBL/GenBank/DDBJ databases">
        <title>Genome sequence of Gelidibacter salicanalis IC162T.</title>
        <authorList>
            <person name="Bowman J.P."/>
        </authorList>
    </citation>
    <scope>NUCLEOTIDE SEQUENCE [LARGE SCALE GENOMIC DNA]</scope>
    <source>
        <strain evidence="3 4">IC162</strain>
    </source>
</reference>
<dbReference type="InterPro" id="IPR025388">
    <property type="entry name" value="Alginate_export_dom"/>
</dbReference>
<sequence length="417" mass="47395">MKKLIIFTCLGTLGLTTFAQEFAIDLQLRPRVEYRHGYKTLVPDNADAATFVSQRSRLNFNYGSERLQAYISLQNVRTWGDVGTLSANDVNGTAIHEAWASFKLDSLFSFKMGRQEIIYDDSRIFGNVDWAQTGRSHDAFIATYQPNANNRLDLGLALNEEDETLFKTDYNVNNYKAFQYVRYHTNFDDFNLSLLALNTGFTFDQDGTQEVDYNQTFGGYLAFGKQRLKANASAYYQTGQIANRNLNAYNVAGNLHLQTTTHLNIGIGAEYLSGTSMNRTDSDITSFNPLFGTNHKFNGWMDYFYVGNHINTVGLLDINLPIKYQHEKWTFQLIPHVFSAAATVVDLNGRVQDDYLGTEIDVSLGYKIANDIDFQMGYSQMFASETMQLLKSGNKDATTNWAWAMFVFKPTLFRHTK</sequence>
<protein>
    <recommendedName>
        <fullName evidence="2">Alginate export domain-containing protein</fullName>
    </recommendedName>
</protein>
<name>A0A5C7APW4_9FLAO</name>
<keyword evidence="1" id="KW-0732">Signal</keyword>
<keyword evidence="4" id="KW-1185">Reference proteome</keyword>
<accession>A0A5C7APW4</accession>
<evidence type="ECO:0000313" key="3">
    <source>
        <dbReference type="EMBL" id="TXE10628.1"/>
    </source>
</evidence>
<proteinExistence type="predicted"/>
<dbReference type="OrthoDB" id="1070463at2"/>
<organism evidence="3 4">
    <name type="scientific">Gelidibacter salicanalis</name>
    <dbReference type="NCBI Taxonomy" id="291193"/>
    <lineage>
        <taxon>Bacteria</taxon>
        <taxon>Pseudomonadati</taxon>
        <taxon>Bacteroidota</taxon>
        <taxon>Flavobacteriia</taxon>
        <taxon>Flavobacteriales</taxon>
        <taxon>Flavobacteriaceae</taxon>
        <taxon>Gelidibacter</taxon>
    </lineage>
</organism>
<feature type="domain" description="Alginate export" evidence="2">
    <location>
        <begin position="25"/>
        <end position="388"/>
    </location>
</feature>
<evidence type="ECO:0000256" key="1">
    <source>
        <dbReference type="SAM" id="SignalP"/>
    </source>
</evidence>
<dbReference type="Proteomes" id="UP000321734">
    <property type="component" value="Unassembled WGS sequence"/>
</dbReference>
<dbReference type="Pfam" id="PF13372">
    <property type="entry name" value="Alginate_exp"/>
    <property type="match status" value="1"/>
</dbReference>
<dbReference type="SUPFAM" id="SSF56935">
    <property type="entry name" value="Porins"/>
    <property type="match status" value="1"/>
</dbReference>
<feature type="signal peptide" evidence="1">
    <location>
        <begin position="1"/>
        <end position="19"/>
    </location>
</feature>
<evidence type="ECO:0000259" key="2">
    <source>
        <dbReference type="Pfam" id="PF13372"/>
    </source>
</evidence>
<evidence type="ECO:0000313" key="4">
    <source>
        <dbReference type="Proteomes" id="UP000321734"/>
    </source>
</evidence>
<feature type="chain" id="PRO_5022961359" description="Alginate export domain-containing protein" evidence="1">
    <location>
        <begin position="20"/>
        <end position="417"/>
    </location>
</feature>